<dbReference type="SUPFAM" id="SSF52402">
    <property type="entry name" value="Adenine nucleotide alpha hydrolases-like"/>
    <property type="match status" value="1"/>
</dbReference>
<dbReference type="AlphaFoldDB" id="A0ABD5V890"/>
<feature type="region of interest" description="Disordered" evidence="1">
    <location>
        <begin position="1"/>
        <end position="26"/>
    </location>
</feature>
<feature type="region of interest" description="Disordered" evidence="1">
    <location>
        <begin position="40"/>
        <end position="60"/>
    </location>
</feature>
<dbReference type="Gene3D" id="3.40.50.12370">
    <property type="match status" value="1"/>
</dbReference>
<protein>
    <recommendedName>
        <fullName evidence="4">Universal stress protein family protein</fullName>
    </recommendedName>
</protein>
<accession>A0ABD5V890</accession>
<proteinExistence type="predicted"/>
<dbReference type="Proteomes" id="UP001596312">
    <property type="component" value="Unassembled WGS sequence"/>
</dbReference>
<evidence type="ECO:0000313" key="2">
    <source>
        <dbReference type="EMBL" id="MFC6906941.1"/>
    </source>
</evidence>
<gene>
    <name evidence="2" type="ORF">ACFQGH_17250</name>
</gene>
<evidence type="ECO:0008006" key="4">
    <source>
        <dbReference type="Google" id="ProtNLM"/>
    </source>
</evidence>
<comment type="caution">
    <text evidence="2">The sequence shown here is derived from an EMBL/GenBank/DDBJ whole genome shotgun (WGS) entry which is preliminary data.</text>
</comment>
<organism evidence="2 3">
    <name type="scientific">Halalkalicoccus tibetensis</name>
    <dbReference type="NCBI Taxonomy" id="175632"/>
    <lineage>
        <taxon>Archaea</taxon>
        <taxon>Methanobacteriati</taxon>
        <taxon>Methanobacteriota</taxon>
        <taxon>Stenosarchaea group</taxon>
        <taxon>Halobacteria</taxon>
        <taxon>Halobacteriales</taxon>
        <taxon>Halococcaceae</taxon>
        <taxon>Halalkalicoccus</taxon>
    </lineage>
</organism>
<dbReference type="RefSeq" id="WP_340605520.1">
    <property type="nucleotide sequence ID" value="NZ_JBBMXV010000006.1"/>
</dbReference>
<sequence length="157" mass="16842">MVDLKSEEIGTPVALAGPGPHAPVAARRASEFATIDGTMPTLLNVQHPENEDTDEPDPVERGEEVIVEMAERAGLEPDEYESEVLVHDDIKSAILGTVDDYDTVCAGVSTQISATQILFGSLAEQIEQQTAGNVVMVRGSYETHPSIREAIAERLTA</sequence>
<keyword evidence="3" id="KW-1185">Reference proteome</keyword>
<evidence type="ECO:0000256" key="1">
    <source>
        <dbReference type="SAM" id="MobiDB-lite"/>
    </source>
</evidence>
<name>A0ABD5V890_9EURY</name>
<dbReference type="EMBL" id="JBHSXQ010000006">
    <property type="protein sequence ID" value="MFC6906941.1"/>
    <property type="molecule type" value="Genomic_DNA"/>
</dbReference>
<evidence type="ECO:0000313" key="3">
    <source>
        <dbReference type="Proteomes" id="UP001596312"/>
    </source>
</evidence>
<reference evidence="2 3" key="1">
    <citation type="journal article" date="2019" name="Int. J. Syst. Evol. Microbiol.">
        <title>The Global Catalogue of Microorganisms (GCM) 10K type strain sequencing project: providing services to taxonomists for standard genome sequencing and annotation.</title>
        <authorList>
            <consortium name="The Broad Institute Genomics Platform"/>
            <consortium name="The Broad Institute Genome Sequencing Center for Infectious Disease"/>
            <person name="Wu L."/>
            <person name="Ma J."/>
        </authorList>
    </citation>
    <scope>NUCLEOTIDE SEQUENCE [LARGE SCALE GENOMIC DNA]</scope>
    <source>
        <strain evidence="2 3">CGMCC 1.3240</strain>
    </source>
</reference>